<dbReference type="KEGG" id="sfk:KY5_2654"/>
<protein>
    <recommendedName>
        <fullName evidence="3">Mobile element protein</fullName>
    </recommendedName>
</protein>
<evidence type="ECO:0000313" key="1">
    <source>
        <dbReference type="EMBL" id="ATL27672.1"/>
    </source>
</evidence>
<sequence>MAEKPDGRRTIRVWTERAALAAPWASVLVAIQEIVDRWVLPHV</sequence>
<organism evidence="1 2">
    <name type="scientific">Streptomyces formicae</name>
    <dbReference type="NCBI Taxonomy" id="1616117"/>
    <lineage>
        <taxon>Bacteria</taxon>
        <taxon>Bacillati</taxon>
        <taxon>Actinomycetota</taxon>
        <taxon>Actinomycetes</taxon>
        <taxon>Kitasatosporales</taxon>
        <taxon>Streptomycetaceae</taxon>
        <taxon>Streptomyces</taxon>
    </lineage>
</organism>
<proteinExistence type="predicted"/>
<reference evidence="1 2" key="1">
    <citation type="submission" date="2017-08" db="EMBL/GenBank/DDBJ databases">
        <title>Complete Genome Sequence of Streptomyces formicae KY5, the formicamycin producer.</title>
        <authorList>
            <person name="Holmes N.A."/>
            <person name="Devine R."/>
            <person name="Qin Z."/>
            <person name="Seipke R.F."/>
            <person name="Wilkinson B."/>
            <person name="Hutchings M.I."/>
        </authorList>
    </citation>
    <scope>NUCLEOTIDE SEQUENCE [LARGE SCALE GENOMIC DNA]</scope>
    <source>
        <strain evidence="1 2">KY5</strain>
    </source>
</reference>
<evidence type="ECO:0000313" key="2">
    <source>
        <dbReference type="Proteomes" id="UP000221011"/>
    </source>
</evidence>
<dbReference type="EMBL" id="CP022685">
    <property type="protein sequence ID" value="ATL27672.1"/>
    <property type="molecule type" value="Genomic_DNA"/>
</dbReference>
<dbReference type="RefSeq" id="WP_267894273.1">
    <property type="nucleotide sequence ID" value="NZ_CP022685.1"/>
</dbReference>
<gene>
    <name evidence="1" type="ORF">KY5_2654</name>
</gene>
<evidence type="ECO:0008006" key="3">
    <source>
        <dbReference type="Google" id="ProtNLM"/>
    </source>
</evidence>
<dbReference type="Proteomes" id="UP000221011">
    <property type="component" value="Chromosome"/>
</dbReference>
<keyword evidence="2" id="KW-1185">Reference proteome</keyword>
<name>A0A291Q7S9_9ACTN</name>
<dbReference type="AlphaFoldDB" id="A0A291Q7S9"/>
<accession>A0A291Q7S9</accession>